<evidence type="ECO:0000256" key="2">
    <source>
        <dbReference type="SAM" id="Phobius"/>
    </source>
</evidence>
<organism evidence="3 4">
    <name type="scientific">Bryocella elongata</name>
    <dbReference type="NCBI Taxonomy" id="863522"/>
    <lineage>
        <taxon>Bacteria</taxon>
        <taxon>Pseudomonadati</taxon>
        <taxon>Acidobacteriota</taxon>
        <taxon>Terriglobia</taxon>
        <taxon>Terriglobales</taxon>
        <taxon>Acidobacteriaceae</taxon>
        <taxon>Bryocella</taxon>
    </lineage>
</organism>
<feature type="compositionally biased region" description="Polar residues" evidence="1">
    <location>
        <begin position="190"/>
        <end position="200"/>
    </location>
</feature>
<dbReference type="Proteomes" id="UP000236728">
    <property type="component" value="Unassembled WGS sequence"/>
</dbReference>
<reference evidence="3 4" key="1">
    <citation type="submission" date="2016-10" db="EMBL/GenBank/DDBJ databases">
        <authorList>
            <person name="de Groot N.N."/>
        </authorList>
    </citation>
    <scope>NUCLEOTIDE SEQUENCE [LARGE SCALE GENOMIC DNA]</scope>
    <source>
        <strain evidence="3 4">DSM 22489</strain>
    </source>
</reference>
<feature type="region of interest" description="Disordered" evidence="1">
    <location>
        <begin position="190"/>
        <end position="241"/>
    </location>
</feature>
<feature type="compositionally biased region" description="Pro residues" evidence="1">
    <location>
        <begin position="225"/>
        <end position="241"/>
    </location>
</feature>
<feature type="transmembrane region" description="Helical" evidence="2">
    <location>
        <begin position="156"/>
        <end position="181"/>
    </location>
</feature>
<dbReference type="AlphaFoldDB" id="A0A1H5W1A6"/>
<evidence type="ECO:0000313" key="3">
    <source>
        <dbReference type="EMBL" id="SEF93304.1"/>
    </source>
</evidence>
<dbReference type="RefSeq" id="WP_103932343.1">
    <property type="nucleotide sequence ID" value="NZ_FNVA01000002.1"/>
</dbReference>
<keyword evidence="2" id="KW-0472">Membrane</keyword>
<keyword evidence="2" id="KW-0812">Transmembrane</keyword>
<name>A0A1H5W1A6_9BACT</name>
<protein>
    <submittedName>
        <fullName evidence="3">Uncharacterized protein</fullName>
    </submittedName>
</protein>
<accession>A0A1H5W1A6</accession>
<feature type="transmembrane region" description="Helical" evidence="2">
    <location>
        <begin position="119"/>
        <end position="140"/>
    </location>
</feature>
<feature type="transmembrane region" description="Helical" evidence="2">
    <location>
        <begin position="81"/>
        <end position="107"/>
    </location>
</feature>
<feature type="transmembrane region" description="Helical" evidence="2">
    <location>
        <begin position="25"/>
        <end position="53"/>
    </location>
</feature>
<keyword evidence="4" id="KW-1185">Reference proteome</keyword>
<keyword evidence="2" id="KW-1133">Transmembrane helix</keyword>
<proteinExistence type="predicted"/>
<sequence>MTYDPAFVPISSTPAPVSERRPTGVVIAALTLGLASLGLLVMAGFLAVAVVVVGKSPQMLAAAQSGTPQGAMPPSIAAIQLIYVAMSIVSLGLAVWGGVTVVGLFRLKPWARISIMVQGGLVAASAGFFALICLIAPLMMSSMKLPSNVSSSQMHIVFAVMGLIAGLVALVGVWWIVYFALRGAREVFSPSSRPGQSFGSRSAIATPALPPRQVGPITDFSVAQPLPPTAPPPPENIDPEI</sequence>
<gene>
    <name evidence="3" type="ORF">SAMN05421819_1404</name>
</gene>
<evidence type="ECO:0000313" key="4">
    <source>
        <dbReference type="Proteomes" id="UP000236728"/>
    </source>
</evidence>
<dbReference type="OrthoDB" id="123498at2"/>
<evidence type="ECO:0000256" key="1">
    <source>
        <dbReference type="SAM" id="MobiDB-lite"/>
    </source>
</evidence>
<dbReference type="EMBL" id="FNVA01000002">
    <property type="protein sequence ID" value="SEF93304.1"/>
    <property type="molecule type" value="Genomic_DNA"/>
</dbReference>